<gene>
    <name evidence="2" type="ORF">SAMN04489810_0962</name>
</gene>
<feature type="domain" description="DUF5107" evidence="1">
    <location>
        <begin position="64"/>
        <end position="376"/>
    </location>
</feature>
<dbReference type="Proteomes" id="UP000199009">
    <property type="component" value="Chromosome I"/>
</dbReference>
<dbReference type="SUPFAM" id="SSF48452">
    <property type="entry name" value="TPR-like"/>
    <property type="match status" value="2"/>
</dbReference>
<dbReference type="InterPro" id="IPR033396">
    <property type="entry name" value="DUF5107"/>
</dbReference>
<evidence type="ECO:0000313" key="3">
    <source>
        <dbReference type="Proteomes" id="UP000199009"/>
    </source>
</evidence>
<dbReference type="Gene3D" id="1.25.40.10">
    <property type="entry name" value="Tetratricopeptide repeat domain"/>
    <property type="match status" value="2"/>
</dbReference>
<organism evidence="2 3">
    <name type="scientific">Microbacterium pygmaeum</name>
    <dbReference type="NCBI Taxonomy" id="370764"/>
    <lineage>
        <taxon>Bacteria</taxon>
        <taxon>Bacillati</taxon>
        <taxon>Actinomycetota</taxon>
        <taxon>Actinomycetes</taxon>
        <taxon>Micrococcales</taxon>
        <taxon>Microbacteriaceae</taxon>
        <taxon>Microbacterium</taxon>
    </lineage>
</organism>
<dbReference type="STRING" id="370764.SAMN04489810_0962"/>
<proteinExistence type="predicted"/>
<accession>A0A1G7W5W3</accession>
<dbReference type="OrthoDB" id="174931at2"/>
<dbReference type="RefSeq" id="WP_091487135.1">
    <property type="nucleotide sequence ID" value="NZ_LT629692.1"/>
</dbReference>
<dbReference type="AlphaFoldDB" id="A0A1G7W5W3"/>
<dbReference type="EMBL" id="LT629692">
    <property type="protein sequence ID" value="SDG67374.1"/>
    <property type="molecule type" value="Genomic_DNA"/>
</dbReference>
<reference evidence="2 3" key="1">
    <citation type="submission" date="2016-10" db="EMBL/GenBank/DDBJ databases">
        <authorList>
            <person name="de Groot N.N."/>
        </authorList>
    </citation>
    <scope>NUCLEOTIDE SEQUENCE [LARGE SCALE GENOMIC DNA]</scope>
    <source>
        <strain evidence="2 3">DSM 23142</strain>
    </source>
</reference>
<evidence type="ECO:0000313" key="2">
    <source>
        <dbReference type="EMBL" id="SDG67374.1"/>
    </source>
</evidence>
<keyword evidence="3" id="KW-1185">Reference proteome</keyword>
<sequence>MPRDDDAPSRIQLPSAPPDQQSIIDAGGVACWCEPVTIDTYEPGDPDRYPLFLDRRVYQGSSGRVYPMPMIDAVSHEKRPHEWQAIHLENEYVRLLLLPEIGGRIHIGYDKVAGYDFFYRNNVIKPALVGLAGPWISGGVEFNWPQHHRPATFLPVDARIEREADGGVVVWHSDFDPLQRMRGVHGVRLRPGSSLIEADVRLHNRTDVPQTFLWWANVAARSHERYQSFFPDDVAYVADHARRAITAFPRADRPYYGVDYPALAGERPGADRIDISASIPVPTSYMITDTDDSFFGGYDHAADAGFVHWADRALSPGKKQWTWGTGAIGTAWDAQLTDDDGPYVELMAGVYTDNQPDFAWLAPGETKRFSQFWFPIHAIGAARQATTHAAIAVSPDGSSVGVIATTPVEATVKLRTADDEIIEWSGTLAPDRPFRHEVSAARVIAVDVRSGEVALVSWRERTHAAAEPWVATAPPAPAEIAGTDELFLTATHLDQYRHPTRSAVPYLREALGRDPGDIRAATALAAWLLRRGEYDEAGAQLEPAIERLTRRNLNPRDGEPLYLLGLVRERQGRVAEADAHFARAAWNIAWSAPANLARARLAMRAERFADALRLADIAGGIPEAHRVAVLALGALGKTTEARAMVVGLHRADPLDPATSALARTHGVAAARPLDPRTILDVAAEFARAGAFAEALAATAEPESASAAAFGNAEPLRRVLRSAWAGAIGDLDAAALELAELEVLPLDLAFPAGLDQFDALTAASAGGSPQVAALRGMWLLDAGREEDALAELTAATAAGIDDPVAWRNLAIAVMRTNRDADAADAAYAHALALRVDARLVFERDLLARMIGTPAAQRLSLLEQHAPVLAARDDLALVYAELLREVDRVDEAWSILSERVFRPFEGGEGMVIAAYDSVACTLARRHLAAGRPDRAIALLQEGLEAPANLGEGRHPAVPQAERLVLLGDALAATGDETAARDVWAAARAGTPLAVAARPAELADRWIGVAHVRLGEQSEAEAVWCRLEARAAELEHAKDEVDYFATSLPELLVFDTDTAAARAALAAALRVAAADERATQRAAERMDA</sequence>
<protein>
    <recommendedName>
        <fullName evidence="1">DUF5107 domain-containing protein</fullName>
    </recommendedName>
</protein>
<dbReference type="InterPro" id="IPR011990">
    <property type="entry name" value="TPR-like_helical_dom_sf"/>
</dbReference>
<evidence type="ECO:0000259" key="1">
    <source>
        <dbReference type="Pfam" id="PF17128"/>
    </source>
</evidence>
<dbReference type="Pfam" id="PF17128">
    <property type="entry name" value="DUF5107"/>
    <property type="match status" value="1"/>
</dbReference>
<name>A0A1G7W5W3_9MICO</name>